<dbReference type="GO" id="GO:0043565">
    <property type="term" value="F:sequence-specific DNA binding"/>
    <property type="evidence" value="ECO:0007669"/>
    <property type="project" value="InterPro"/>
</dbReference>
<evidence type="ECO:0000256" key="2">
    <source>
        <dbReference type="ARBA" id="ARBA00023125"/>
    </source>
</evidence>
<dbReference type="InterPro" id="IPR019888">
    <property type="entry name" value="Tscrpt_reg_AsnC-like"/>
</dbReference>
<gene>
    <name evidence="5" type="ORF">HF838_19105</name>
</gene>
<evidence type="ECO:0000259" key="4">
    <source>
        <dbReference type="PROSITE" id="PS50956"/>
    </source>
</evidence>
<keyword evidence="3" id="KW-0804">Transcription</keyword>
<dbReference type="SMART" id="SM00344">
    <property type="entry name" value="HTH_ASNC"/>
    <property type="match status" value="1"/>
</dbReference>
<name>A0A848D0R2_ANEAE</name>
<dbReference type="Proteomes" id="UP000561326">
    <property type="component" value="Unassembled WGS sequence"/>
</dbReference>
<dbReference type="Gene3D" id="3.30.70.920">
    <property type="match status" value="1"/>
</dbReference>
<dbReference type="InterPro" id="IPR019885">
    <property type="entry name" value="Tscrpt_reg_HTH_AsnC-type_CS"/>
</dbReference>
<dbReference type="SUPFAM" id="SSF54909">
    <property type="entry name" value="Dimeric alpha+beta barrel"/>
    <property type="match status" value="1"/>
</dbReference>
<dbReference type="AlphaFoldDB" id="A0A848D0R2"/>
<dbReference type="Pfam" id="PF13412">
    <property type="entry name" value="HTH_24"/>
    <property type="match status" value="1"/>
</dbReference>
<dbReference type="Pfam" id="PF01037">
    <property type="entry name" value="AsnC_trans_reg"/>
    <property type="match status" value="1"/>
</dbReference>
<feature type="domain" description="HTH asnC-type" evidence="4">
    <location>
        <begin position="3"/>
        <end position="64"/>
    </location>
</feature>
<dbReference type="GO" id="GO:0005829">
    <property type="term" value="C:cytosol"/>
    <property type="evidence" value="ECO:0007669"/>
    <property type="project" value="TreeGrafter"/>
</dbReference>
<dbReference type="InterPro" id="IPR000485">
    <property type="entry name" value="AsnC-type_HTH_dom"/>
</dbReference>
<keyword evidence="1" id="KW-0805">Transcription regulation</keyword>
<keyword evidence="2" id="KW-0238">DNA-binding</keyword>
<organism evidence="5 6">
    <name type="scientific">Aneurinibacillus aneurinilyticus</name>
    <name type="common">Bacillus aneurinolyticus</name>
    <dbReference type="NCBI Taxonomy" id="1391"/>
    <lineage>
        <taxon>Bacteria</taxon>
        <taxon>Bacillati</taxon>
        <taxon>Bacillota</taxon>
        <taxon>Bacilli</taxon>
        <taxon>Bacillales</taxon>
        <taxon>Paenibacillaceae</taxon>
        <taxon>Aneurinibacillus group</taxon>
        <taxon>Aneurinibacillus</taxon>
    </lineage>
</organism>
<dbReference type="SUPFAM" id="SSF46785">
    <property type="entry name" value="Winged helix' DNA-binding domain"/>
    <property type="match status" value="1"/>
</dbReference>
<dbReference type="RefSeq" id="WP_168976118.1">
    <property type="nucleotide sequence ID" value="NZ_CAMJCG010000075.1"/>
</dbReference>
<accession>A0A848D0R2</accession>
<sequence length="150" mass="17402">MKIDEIDIKILSELQKDSRLSMRELSKRVNLSAPSVTERVNKMEDEGIIEGYSIKINRKKLGYSLTCLIEVTMRNGEYEKFRTSISKEPRCLFCYRVAGQSCFILLLSVKTIEEIEEFINSISSIAKTNTYITFSEIPINRDIKDLLEEY</sequence>
<dbReference type="PANTHER" id="PTHR30154:SF53">
    <property type="entry name" value="HTH-TYPE TRANSCRIPTIONAL REGULATOR LRPC"/>
    <property type="match status" value="1"/>
</dbReference>
<evidence type="ECO:0000313" key="5">
    <source>
        <dbReference type="EMBL" id="NMF00340.1"/>
    </source>
</evidence>
<dbReference type="InterPro" id="IPR011008">
    <property type="entry name" value="Dimeric_a/b-barrel"/>
</dbReference>
<evidence type="ECO:0000256" key="3">
    <source>
        <dbReference type="ARBA" id="ARBA00023163"/>
    </source>
</evidence>
<reference evidence="5 6" key="1">
    <citation type="submission" date="2020-04" db="EMBL/GenBank/DDBJ databases">
        <authorList>
            <person name="Hitch T.C.A."/>
            <person name="Wylensek D."/>
            <person name="Clavel T."/>
        </authorList>
    </citation>
    <scope>NUCLEOTIDE SEQUENCE [LARGE SCALE GENOMIC DNA]</scope>
    <source>
        <strain evidence="5 6">WB01_D5_05</strain>
    </source>
</reference>
<dbReference type="InterPro" id="IPR036390">
    <property type="entry name" value="WH_DNA-bd_sf"/>
</dbReference>
<dbReference type="EMBL" id="JABAGO010000044">
    <property type="protein sequence ID" value="NMF00340.1"/>
    <property type="molecule type" value="Genomic_DNA"/>
</dbReference>
<proteinExistence type="predicted"/>
<evidence type="ECO:0000256" key="1">
    <source>
        <dbReference type="ARBA" id="ARBA00023015"/>
    </source>
</evidence>
<dbReference type="PROSITE" id="PS50956">
    <property type="entry name" value="HTH_ASNC_2"/>
    <property type="match status" value="1"/>
</dbReference>
<dbReference type="PROSITE" id="PS00519">
    <property type="entry name" value="HTH_ASNC_1"/>
    <property type="match status" value="1"/>
</dbReference>
<evidence type="ECO:0000313" key="6">
    <source>
        <dbReference type="Proteomes" id="UP000561326"/>
    </source>
</evidence>
<dbReference type="CDD" id="cd00090">
    <property type="entry name" value="HTH_ARSR"/>
    <property type="match status" value="1"/>
</dbReference>
<dbReference type="InterPro" id="IPR036388">
    <property type="entry name" value="WH-like_DNA-bd_sf"/>
</dbReference>
<dbReference type="PRINTS" id="PR00033">
    <property type="entry name" value="HTHASNC"/>
</dbReference>
<dbReference type="InterPro" id="IPR019887">
    <property type="entry name" value="Tscrpt_reg_AsnC/Lrp_C"/>
</dbReference>
<comment type="caution">
    <text evidence="5">The sequence shown here is derived from an EMBL/GenBank/DDBJ whole genome shotgun (WGS) entry which is preliminary data.</text>
</comment>
<dbReference type="FunFam" id="1.10.10.10:FF:000186">
    <property type="entry name" value="AsnC family transcriptional regulator"/>
    <property type="match status" value="1"/>
</dbReference>
<dbReference type="Gene3D" id="1.10.10.10">
    <property type="entry name" value="Winged helix-like DNA-binding domain superfamily/Winged helix DNA-binding domain"/>
    <property type="match status" value="1"/>
</dbReference>
<protein>
    <submittedName>
        <fullName evidence="5">Lrp/AsnC family transcriptional regulator</fullName>
    </submittedName>
</protein>
<dbReference type="InterPro" id="IPR011991">
    <property type="entry name" value="ArsR-like_HTH"/>
</dbReference>
<dbReference type="GO" id="GO:0043200">
    <property type="term" value="P:response to amino acid"/>
    <property type="evidence" value="ECO:0007669"/>
    <property type="project" value="TreeGrafter"/>
</dbReference>
<dbReference type="PANTHER" id="PTHR30154">
    <property type="entry name" value="LEUCINE-RESPONSIVE REGULATORY PROTEIN"/>
    <property type="match status" value="1"/>
</dbReference>